<dbReference type="Gene3D" id="3.40.30.10">
    <property type="entry name" value="Glutaredoxin"/>
    <property type="match status" value="1"/>
</dbReference>
<organism evidence="2 3">
    <name type="scientific">Gemmatimonas aurantiaca</name>
    <dbReference type="NCBI Taxonomy" id="173480"/>
    <lineage>
        <taxon>Bacteria</taxon>
        <taxon>Pseudomonadati</taxon>
        <taxon>Gemmatimonadota</taxon>
        <taxon>Gemmatimonadia</taxon>
        <taxon>Gemmatimonadales</taxon>
        <taxon>Gemmatimonadaceae</taxon>
        <taxon>Gemmatimonas</taxon>
    </lineage>
</organism>
<dbReference type="PANTHER" id="PTHR13887:SF41">
    <property type="entry name" value="THIOREDOXIN SUPERFAMILY PROTEIN"/>
    <property type="match status" value="1"/>
</dbReference>
<protein>
    <submittedName>
        <fullName evidence="2">DsbA family oxidoreductase</fullName>
    </submittedName>
</protein>
<reference evidence="2 3" key="1">
    <citation type="journal article" date="2018" name="Nat. Biotechnol.">
        <title>A standardized bacterial taxonomy based on genome phylogeny substantially revises the tree of life.</title>
        <authorList>
            <person name="Parks D.H."/>
            <person name="Chuvochina M."/>
            <person name="Waite D.W."/>
            <person name="Rinke C."/>
            <person name="Skarshewski A."/>
            <person name="Chaumeil P.A."/>
            <person name="Hugenholtz P."/>
        </authorList>
    </citation>
    <scope>NUCLEOTIDE SEQUENCE [LARGE SCALE GENOMIC DNA]</scope>
    <source>
        <strain evidence="2">UBA8844</strain>
    </source>
</reference>
<evidence type="ECO:0000313" key="2">
    <source>
        <dbReference type="EMBL" id="HCT58103.1"/>
    </source>
</evidence>
<dbReference type="PANTHER" id="PTHR13887">
    <property type="entry name" value="GLUTATHIONE S-TRANSFERASE KAPPA"/>
    <property type="match status" value="1"/>
</dbReference>
<dbReference type="Pfam" id="PF01323">
    <property type="entry name" value="DSBA"/>
    <property type="match status" value="1"/>
</dbReference>
<dbReference type="InterPro" id="IPR001853">
    <property type="entry name" value="DSBA-like_thioredoxin_dom"/>
</dbReference>
<feature type="domain" description="DSBA-like thioredoxin" evidence="1">
    <location>
        <begin position="36"/>
        <end position="240"/>
    </location>
</feature>
<dbReference type="SUPFAM" id="SSF52833">
    <property type="entry name" value="Thioredoxin-like"/>
    <property type="match status" value="1"/>
</dbReference>
<evidence type="ECO:0000313" key="3">
    <source>
        <dbReference type="Proteomes" id="UP000264071"/>
    </source>
</evidence>
<dbReference type="GO" id="GO:0016491">
    <property type="term" value="F:oxidoreductase activity"/>
    <property type="evidence" value="ECO:0007669"/>
    <property type="project" value="InterPro"/>
</dbReference>
<dbReference type="AlphaFoldDB" id="A0A3D4VAF7"/>
<comment type="caution">
    <text evidence="2">The sequence shown here is derived from an EMBL/GenBank/DDBJ whole genome shotgun (WGS) entry which is preliminary data.</text>
</comment>
<evidence type="ECO:0000259" key="1">
    <source>
        <dbReference type="Pfam" id="PF01323"/>
    </source>
</evidence>
<dbReference type="Proteomes" id="UP000264071">
    <property type="component" value="Unassembled WGS sequence"/>
</dbReference>
<sequence length="246" mass="27327">MDMDGGAEDEAGTRDCSSWVPKRTLHTMAFTKLVSVELYADLVCPWCWIGDRRLWRALTVVQEAHPHVGFDVVWRPFQLDPSLPPEGRDWEEVIENKFGGRARAEPMFARVAEAGAPDGCVFHFDRITRMANTARAHGLVVHAQQTEGDTWALVESIYARHFTEGADLGDADTLRQLGRAAGFSEADLTQIVDEGRYDLDVQQSQREAARLGIQGVPFAVLDGRYGISGAQPEEVFVQALTQVVNE</sequence>
<dbReference type="InterPro" id="IPR036249">
    <property type="entry name" value="Thioredoxin-like_sf"/>
</dbReference>
<accession>A0A3D4VAF7</accession>
<proteinExistence type="predicted"/>
<dbReference type="EMBL" id="DPIY01000010">
    <property type="protein sequence ID" value="HCT58103.1"/>
    <property type="molecule type" value="Genomic_DNA"/>
</dbReference>
<gene>
    <name evidence="2" type="ORF">DGD08_12940</name>
</gene>
<dbReference type="CDD" id="cd03024">
    <property type="entry name" value="DsbA_FrnE"/>
    <property type="match status" value="1"/>
</dbReference>
<name>A0A3D4VAF7_9BACT</name>